<dbReference type="Proteomes" id="UP001345219">
    <property type="component" value="Chromosome 12"/>
</dbReference>
<reference evidence="2 3" key="1">
    <citation type="journal article" date="2023" name="Hortic Res">
        <title>Pangenome of water caltrop reveals structural variations and asymmetric subgenome divergence after allopolyploidization.</title>
        <authorList>
            <person name="Zhang X."/>
            <person name="Chen Y."/>
            <person name="Wang L."/>
            <person name="Yuan Y."/>
            <person name="Fang M."/>
            <person name="Shi L."/>
            <person name="Lu R."/>
            <person name="Comes H.P."/>
            <person name="Ma Y."/>
            <person name="Chen Y."/>
            <person name="Huang G."/>
            <person name="Zhou Y."/>
            <person name="Zheng Z."/>
            <person name="Qiu Y."/>
        </authorList>
    </citation>
    <scope>NUCLEOTIDE SEQUENCE [LARGE SCALE GENOMIC DNA]</scope>
    <source>
        <tissue evidence="2">Roots</tissue>
    </source>
</reference>
<dbReference type="AlphaFoldDB" id="A0AAN7GW98"/>
<feature type="compositionally biased region" description="Polar residues" evidence="1">
    <location>
        <begin position="189"/>
        <end position="198"/>
    </location>
</feature>
<gene>
    <name evidence="2" type="ORF">SAY87_014864</name>
</gene>
<keyword evidence="3" id="KW-1185">Reference proteome</keyword>
<proteinExistence type="predicted"/>
<feature type="region of interest" description="Disordered" evidence="1">
    <location>
        <begin position="286"/>
        <end position="311"/>
    </location>
</feature>
<evidence type="ECO:0000313" key="2">
    <source>
        <dbReference type="EMBL" id="KAK4748278.1"/>
    </source>
</evidence>
<dbReference type="PANTHER" id="PTHR33132:SF135">
    <property type="entry name" value="OS02G0799700 PROTEIN"/>
    <property type="match status" value="1"/>
</dbReference>
<protein>
    <recommendedName>
        <fullName evidence="4">Serine-rich protein-like protein</fullName>
    </recommendedName>
</protein>
<name>A0AAN7GW98_9MYRT</name>
<evidence type="ECO:0000256" key="1">
    <source>
        <dbReference type="SAM" id="MobiDB-lite"/>
    </source>
</evidence>
<comment type="caution">
    <text evidence="2">The sequence shown here is derived from an EMBL/GenBank/DDBJ whole genome shotgun (WGS) entry which is preliminary data.</text>
</comment>
<dbReference type="PANTHER" id="PTHR33132">
    <property type="entry name" value="OSJNBB0118P14.9 PROTEIN"/>
    <property type="match status" value="1"/>
</dbReference>
<feature type="region of interest" description="Disordered" evidence="1">
    <location>
        <begin position="167"/>
        <end position="209"/>
    </location>
</feature>
<evidence type="ECO:0008006" key="4">
    <source>
        <dbReference type="Google" id="ProtNLM"/>
    </source>
</evidence>
<dbReference type="EMBL" id="JAXIOK010000019">
    <property type="protein sequence ID" value="KAK4748278.1"/>
    <property type="molecule type" value="Genomic_DNA"/>
</dbReference>
<sequence>MFPKFSTTQTSLSTKRNFPARLLPTSSSSIITHLRCFAVLHTLLLYQNLHVNCLVLTLSTPDARYDGEVLSVQTNSSRSVLSHSQFPLSFLLSLRPLRVCRGDLVCSGSIMASSSRTRSRGYGLPCAHGHSPSLVSSSSSSFASSTSRFSSRSSTFFARAISPPRVSVYGHSSQSSPSVRFSIGRPTSPGRSISVTKQGGSGGRPLPNQKKTCMCSPTTHPGSFRCSLHKNSGNTHPAGGSHSASYSSSRSLNFRRSAMTNSLVRICGVEGDLVRRALSALIRPSSHQLRRREDFHPRPSRLSIMSKADDL</sequence>
<accession>A0AAN7GW98</accession>
<organism evidence="2 3">
    <name type="scientific">Trapa incisa</name>
    <dbReference type="NCBI Taxonomy" id="236973"/>
    <lineage>
        <taxon>Eukaryota</taxon>
        <taxon>Viridiplantae</taxon>
        <taxon>Streptophyta</taxon>
        <taxon>Embryophyta</taxon>
        <taxon>Tracheophyta</taxon>
        <taxon>Spermatophyta</taxon>
        <taxon>Magnoliopsida</taxon>
        <taxon>eudicotyledons</taxon>
        <taxon>Gunneridae</taxon>
        <taxon>Pentapetalae</taxon>
        <taxon>rosids</taxon>
        <taxon>malvids</taxon>
        <taxon>Myrtales</taxon>
        <taxon>Lythraceae</taxon>
        <taxon>Trapa</taxon>
    </lineage>
</organism>
<evidence type="ECO:0000313" key="3">
    <source>
        <dbReference type="Proteomes" id="UP001345219"/>
    </source>
</evidence>
<feature type="compositionally biased region" description="Polar residues" evidence="1">
    <location>
        <begin position="170"/>
        <end position="179"/>
    </location>
</feature>